<sequence>MCMAYLVVFRYFGCFWSSNRGKTEHEVRMPNDAFSKSTLSQPWSPARGRWTIQSRHHYISLDRKTKPLKPSLINDILDHWKAHFSPLDANDTFGRRIMT</sequence>
<evidence type="ECO:0000313" key="1">
    <source>
        <dbReference type="EMBL" id="AAK96023.1"/>
    </source>
</evidence>
<name>Q947T2_ARATH</name>
<dbReference type="AlphaFoldDB" id="Q947T2"/>
<reference evidence="1" key="1">
    <citation type="submission" date="2001-08" db="EMBL/GenBank/DDBJ databases">
        <title>Arabidopsis thaliana chromosome 3 BAC F1C23 genomic sequence.</title>
        <authorList>
            <person name="Town C.D."/>
            <person name="Haas B.J."/>
            <person name="Wu D."/>
            <person name="Maiti R."/>
            <person name="Hannick L.I."/>
            <person name="Chan A.P."/>
            <person name="Tallon L.J."/>
            <person name="Rooney T."/>
            <person name="Utterback T.R."/>
            <person name="VanAken S.E."/>
            <person name="Feldblyum T.V."/>
            <person name="White O."/>
            <person name="Fraser C.M."/>
        </authorList>
    </citation>
    <scope>NUCLEOTIDE SEQUENCE</scope>
</reference>
<organism evidence="1">
    <name type="scientific">Arabidopsis thaliana</name>
    <name type="common">Mouse-ear cress</name>
    <dbReference type="NCBI Taxonomy" id="3702"/>
    <lineage>
        <taxon>Eukaryota</taxon>
        <taxon>Viridiplantae</taxon>
        <taxon>Streptophyta</taxon>
        <taxon>Embryophyta</taxon>
        <taxon>Tracheophyta</taxon>
        <taxon>Spermatophyta</taxon>
        <taxon>Magnoliopsida</taxon>
        <taxon>eudicotyledons</taxon>
        <taxon>Gunneridae</taxon>
        <taxon>Pentapetalae</taxon>
        <taxon>rosids</taxon>
        <taxon>malvids</taxon>
        <taxon>Brassicales</taxon>
        <taxon>Brassicaceae</taxon>
        <taxon>Camelineae</taxon>
        <taxon>Arabidopsis</taxon>
    </lineage>
</organism>
<proteinExistence type="predicted"/>
<protein>
    <submittedName>
        <fullName evidence="1">Uncharacterized protein F1C23.2</fullName>
    </submittedName>
</protein>
<dbReference type="EMBL" id="AC093090">
    <property type="protein sequence ID" value="AAK96023.1"/>
    <property type="molecule type" value="Genomic_DNA"/>
</dbReference>
<accession>Q947T2</accession>
<gene>
    <name evidence="1" type="primary">F1C23.2</name>
</gene>